<comment type="caution">
    <text evidence="1">The sequence shown here is derived from an EMBL/GenBank/DDBJ whole genome shotgun (WGS) entry which is preliminary data.</text>
</comment>
<evidence type="ECO:0000313" key="1">
    <source>
        <dbReference type="EMBL" id="CAG8619442.1"/>
    </source>
</evidence>
<accession>A0A9N9D154</accession>
<sequence length="103" mass="11915">MSNLNDTKIIEIQDSSQESLYSEICDSLQKELKVDPLSIESLFDNSSNKKCKKPHPLRQYLEPSDNGLFVCCKRCSVQWQKSTGISTIKTHFKKFHTDIYNQL</sequence>
<organism evidence="1 2">
    <name type="scientific">Racocetra fulgida</name>
    <dbReference type="NCBI Taxonomy" id="60492"/>
    <lineage>
        <taxon>Eukaryota</taxon>
        <taxon>Fungi</taxon>
        <taxon>Fungi incertae sedis</taxon>
        <taxon>Mucoromycota</taxon>
        <taxon>Glomeromycotina</taxon>
        <taxon>Glomeromycetes</taxon>
        <taxon>Diversisporales</taxon>
        <taxon>Gigasporaceae</taxon>
        <taxon>Racocetra</taxon>
    </lineage>
</organism>
<dbReference type="Proteomes" id="UP000789396">
    <property type="component" value="Unassembled WGS sequence"/>
</dbReference>
<feature type="non-terminal residue" evidence="1">
    <location>
        <position position="103"/>
    </location>
</feature>
<protein>
    <submittedName>
        <fullName evidence="1">12932_t:CDS:1</fullName>
    </submittedName>
</protein>
<evidence type="ECO:0000313" key="2">
    <source>
        <dbReference type="Proteomes" id="UP000789396"/>
    </source>
</evidence>
<proteinExistence type="predicted"/>
<name>A0A9N9D154_9GLOM</name>
<keyword evidence="2" id="KW-1185">Reference proteome</keyword>
<dbReference type="AlphaFoldDB" id="A0A9N9D154"/>
<dbReference type="OrthoDB" id="2428700at2759"/>
<gene>
    <name evidence="1" type="ORF">RFULGI_LOCUS7304</name>
</gene>
<reference evidence="1" key="1">
    <citation type="submission" date="2021-06" db="EMBL/GenBank/DDBJ databases">
        <authorList>
            <person name="Kallberg Y."/>
            <person name="Tangrot J."/>
            <person name="Rosling A."/>
        </authorList>
    </citation>
    <scope>NUCLEOTIDE SEQUENCE</scope>
    <source>
        <strain evidence="1">IN212</strain>
    </source>
</reference>
<dbReference type="EMBL" id="CAJVPZ010010394">
    <property type="protein sequence ID" value="CAG8619442.1"/>
    <property type="molecule type" value="Genomic_DNA"/>
</dbReference>